<name>A0A9N8EWL4_9STRA</name>
<gene>
    <name evidence="2" type="ORF">SEMRO_2232_G320110.1</name>
</gene>
<evidence type="ECO:0000313" key="2">
    <source>
        <dbReference type="EMBL" id="CAB9528467.1"/>
    </source>
</evidence>
<feature type="region of interest" description="Disordered" evidence="1">
    <location>
        <begin position="1"/>
        <end position="25"/>
    </location>
</feature>
<feature type="compositionally biased region" description="Basic residues" evidence="1">
    <location>
        <begin position="1"/>
        <end position="10"/>
    </location>
</feature>
<keyword evidence="3" id="KW-1185">Reference proteome</keyword>
<proteinExistence type="predicted"/>
<reference evidence="2" key="1">
    <citation type="submission" date="2020-06" db="EMBL/GenBank/DDBJ databases">
        <authorList>
            <consortium name="Plant Systems Biology data submission"/>
        </authorList>
    </citation>
    <scope>NUCLEOTIDE SEQUENCE</scope>
    <source>
        <strain evidence="2">D6</strain>
    </source>
</reference>
<dbReference type="Proteomes" id="UP001153069">
    <property type="component" value="Unassembled WGS sequence"/>
</dbReference>
<protein>
    <submittedName>
        <fullName evidence="2">Uncharacterized protein</fullName>
    </submittedName>
</protein>
<comment type="caution">
    <text evidence="2">The sequence shown here is derived from an EMBL/GenBank/DDBJ whole genome shotgun (WGS) entry which is preliminary data.</text>
</comment>
<organism evidence="2 3">
    <name type="scientific">Seminavis robusta</name>
    <dbReference type="NCBI Taxonomy" id="568900"/>
    <lineage>
        <taxon>Eukaryota</taxon>
        <taxon>Sar</taxon>
        <taxon>Stramenopiles</taxon>
        <taxon>Ochrophyta</taxon>
        <taxon>Bacillariophyta</taxon>
        <taxon>Bacillariophyceae</taxon>
        <taxon>Bacillariophycidae</taxon>
        <taxon>Naviculales</taxon>
        <taxon>Naviculaceae</taxon>
        <taxon>Seminavis</taxon>
    </lineage>
</organism>
<evidence type="ECO:0000256" key="1">
    <source>
        <dbReference type="SAM" id="MobiDB-lite"/>
    </source>
</evidence>
<evidence type="ECO:0000313" key="3">
    <source>
        <dbReference type="Proteomes" id="UP001153069"/>
    </source>
</evidence>
<dbReference type="AlphaFoldDB" id="A0A9N8EWL4"/>
<dbReference type="EMBL" id="CAICTM010002230">
    <property type="protein sequence ID" value="CAB9528467.1"/>
    <property type="molecule type" value="Genomic_DNA"/>
</dbReference>
<sequence length="702" mass="79194">MAKEKSKRKTSNGPGALHSRQNEFKVGDRVSLEGLQSVRYNGRQGKIFSLPKHTSDPAERYGVLLDGCDKPIAIKPCNIVASQIVAQPGYRRDGRMTTEQQRKERQAMEDATTLTQKETMSADQMEMMRLMTTMFLTEEHQIKAFGRKIEPMPNFWEEVRQEPTGGIPKSVDKKWANEYLRTSYEQSHSLPHFMEMCMKLAEYEPTMKDFLKRLGTNDPRKVHWFFSQERRPGDIFPRGMNVYRYSSFIRHSFSNQAYRKEVLHLGTTHVAVGFVDLGILFAATLEDKLSGTRAGPLRFLGIELSVYAVAKTLVIWEMFQQTPPLKTREGDKHCRAILQAWFSATWSGDTEKAVRAAIEAIVGRSSKHFSLNPEVKATLNHWSAASRMTLGEARLRWSRNTSCASSGISEMRRRVDRIAMAQYELTGDFGIEDDGALAGNILMFDCQDGSAPQASSETIFSALDWKELALLLSPSTNILQAAEEFALTGIAKLAGWARDERVTVDLRFGKVEDLVEEIAAAKPWTMSWSNVLDYIDHRDFHRLARSCSRCGDTIHFGYSMNWVVDVFGVNLIDFLGPEKAKARADVMELANKNVAIFYKSLGWVKYLRLPPPCNPINTTSNYALELLHHRAWADYFFNIARRDGPCNVASVERAVGSPLSHTGGSTVAFTWTYDPEISFNAKDGTTLNQEHLLPVVDGPNSP</sequence>
<accession>A0A9N8EWL4</accession>
<dbReference type="OrthoDB" id="97095at2759"/>